<dbReference type="EMBL" id="JQ066768">
    <property type="protein sequence ID" value="AFA44864.1"/>
    <property type="molecule type" value="Genomic_DNA"/>
</dbReference>
<proteinExistence type="predicted"/>
<gene>
    <name evidence="2" type="ORF">RcapNL_00024</name>
</gene>
<evidence type="ECO:0000313" key="2">
    <source>
        <dbReference type="EMBL" id="AFA44864.1"/>
    </source>
</evidence>
<accession>H6WBM7</accession>
<evidence type="ECO:0000259" key="1">
    <source>
        <dbReference type="PROSITE" id="PS50853"/>
    </source>
</evidence>
<dbReference type="KEGG" id="vg:14698229"/>
<evidence type="ECO:0000313" key="3">
    <source>
        <dbReference type="Proteomes" id="UP000007518"/>
    </source>
</evidence>
<reference evidence="2 3" key="1">
    <citation type="submission" date="2011-11" db="EMBL/GenBank/DDBJ databases">
        <authorList>
            <person name="Hynes A.P."/>
            <person name="Lang A.S."/>
        </authorList>
    </citation>
    <scope>NUCLEOTIDE SEQUENCE [LARGE SCALE GENOMIC DNA]</scope>
</reference>
<dbReference type="InterPro" id="IPR003961">
    <property type="entry name" value="FN3_dom"/>
</dbReference>
<dbReference type="Proteomes" id="UP000007518">
    <property type="component" value="Segment"/>
</dbReference>
<name>H6WBM7_9CAUD</name>
<dbReference type="PROSITE" id="PS50853">
    <property type="entry name" value="FN3"/>
    <property type="match status" value="1"/>
</dbReference>
<dbReference type="InterPro" id="IPR036116">
    <property type="entry name" value="FN3_sf"/>
</dbReference>
<dbReference type="RefSeq" id="YP_007518406.1">
    <property type="nucleotide sequence ID" value="NC_020489.1"/>
</dbReference>
<feature type="domain" description="Fibronectin type-III" evidence="1">
    <location>
        <begin position="394"/>
        <end position="486"/>
    </location>
</feature>
<dbReference type="OrthoDB" id="739at10239"/>
<sequence>MGCSGKNHYGVIIAAHPTQGPVTHYLDDIEVTPDEDGFVTTHPIRWSENGANHCKLRTYTGAAGQAVDPIWRAVFPQVADSDDFAGLSYAALYASHCAMELAATIYQTGREWVYAPVWDGENRILDPRTGLRGWTNNAALVIADIATRWYGKTVDWDEVAAEADICDEWVTNRDGGTQRRWTINTVIRGNMTWEETRAHLMMCCDAWFYERRDGKLGFKVGYYSAPTLTLTDADFSAVNLKHKSTGVDDVYSYAMRYVEPALDWSQEVTGAVVVGSNPATARDEQECYGIDSHNQAWRAVYRWAQSARPEWRLSGTLKYIGREAMERRFVRVQLAELGLDAVFEVATLARNGGSHSWSLDAVSVEAADFAPDALTLEPARPVRTTVASDDTVGAPASLSGEVVEGTGGVAQIEWSWPVQPDSLMPRLRVRQDGGDWQEITLAHSTSSYLMTGLRDGSTYEAQIRNVTGAARVSAWAPEAPVSVEAVANTTPPAAMAYFSAMASGSSVALSWTAPNSASYAAARIYRATGSTDIDDASLIGLEYGAPNATDEWLDPGPGAGAHSYWIEPVNGSGIGGPISGPQTITIS</sequence>
<protein>
    <submittedName>
        <fullName evidence="2">Phage tail component protein</fullName>
    </submittedName>
</protein>
<dbReference type="Gene3D" id="2.60.40.10">
    <property type="entry name" value="Immunoglobulins"/>
    <property type="match status" value="1"/>
</dbReference>
<dbReference type="SUPFAM" id="SSF49265">
    <property type="entry name" value="Fibronectin type III"/>
    <property type="match status" value="1"/>
</dbReference>
<dbReference type="GeneID" id="14698229"/>
<keyword evidence="3" id="KW-1185">Reference proteome</keyword>
<dbReference type="InterPro" id="IPR013783">
    <property type="entry name" value="Ig-like_fold"/>
</dbReference>
<organism evidence="2 3">
    <name type="scientific">Rhodobacter phage RcapNL</name>
    <dbReference type="NCBI Taxonomy" id="1131316"/>
    <lineage>
        <taxon>Viruses</taxon>
        <taxon>Duplodnaviria</taxon>
        <taxon>Heunggongvirae</taxon>
        <taxon>Uroviricota</taxon>
        <taxon>Caudoviricetes</taxon>
        <taxon>Capnelvirus</taxon>
        <taxon>Capnelvirus RcapNL</taxon>
    </lineage>
</organism>